<feature type="compositionally biased region" description="Basic and acidic residues" evidence="1">
    <location>
        <begin position="236"/>
        <end position="245"/>
    </location>
</feature>
<dbReference type="Proteomes" id="UP000588586">
    <property type="component" value="Unassembled WGS sequence"/>
</dbReference>
<dbReference type="InterPro" id="IPR005182">
    <property type="entry name" value="YdbS-like_PH"/>
</dbReference>
<dbReference type="PANTHER" id="PTHR37938:SF1">
    <property type="entry name" value="BLL0215 PROTEIN"/>
    <property type="match status" value="1"/>
</dbReference>
<proteinExistence type="predicted"/>
<evidence type="ECO:0000259" key="2">
    <source>
        <dbReference type="Pfam" id="PF03703"/>
    </source>
</evidence>
<dbReference type="Pfam" id="PF03703">
    <property type="entry name" value="bPH_2"/>
    <property type="match status" value="1"/>
</dbReference>
<name>A0A849HIJ5_9MICO</name>
<feature type="domain" description="YdbS-like PH" evidence="2">
    <location>
        <begin position="82"/>
        <end position="141"/>
    </location>
</feature>
<protein>
    <submittedName>
        <fullName evidence="3">PH domain-containing protein</fullName>
    </submittedName>
</protein>
<dbReference type="RefSeq" id="WP_171244369.1">
    <property type="nucleotide sequence ID" value="NZ_JABEPQ010000003.1"/>
</dbReference>
<reference evidence="3 4" key="1">
    <citation type="submission" date="2020-04" db="EMBL/GenBank/DDBJ databases">
        <title>Knoellia sp. isolate from air conditioner.</title>
        <authorList>
            <person name="Chea S."/>
            <person name="Kim D.-U."/>
        </authorList>
    </citation>
    <scope>NUCLEOTIDE SEQUENCE [LARGE SCALE GENOMIC DNA]</scope>
    <source>
        <strain evidence="3 4">DB2414S</strain>
    </source>
</reference>
<accession>A0A849HIJ5</accession>
<sequence length="261" mass="29876">MPLPERHHAELDRYLLDGERVVTAVHQHWGKVAEPVGSAIVGLVIALWVDTKVDPSFGWFSTLVWWLWFGLVLRMAYRLAEWRHDWFVATDKRLLLFYGFITRKVSMMPLMKVTDMSFERSVPGRILGYGRFVMESAGQDQALREVNWVPQPDHNYRAICAEIFGVADRDSVDPDDADSTWHHDDRWDDRDFDHRHGGGEAPRPPRGIPDPYAGWDDARFGGQNGPGDDGSVYRSPDLRARDRSADTGPIPIRPRRDVGDD</sequence>
<dbReference type="EMBL" id="JABEPQ010000003">
    <property type="protein sequence ID" value="NNM47248.1"/>
    <property type="molecule type" value="Genomic_DNA"/>
</dbReference>
<gene>
    <name evidence="3" type="ORF">HJG52_14710</name>
</gene>
<keyword evidence="4" id="KW-1185">Reference proteome</keyword>
<comment type="caution">
    <text evidence="3">The sequence shown here is derived from an EMBL/GenBank/DDBJ whole genome shotgun (WGS) entry which is preliminary data.</text>
</comment>
<dbReference type="AlphaFoldDB" id="A0A849HIJ5"/>
<evidence type="ECO:0000313" key="3">
    <source>
        <dbReference type="EMBL" id="NNM47248.1"/>
    </source>
</evidence>
<feature type="region of interest" description="Disordered" evidence="1">
    <location>
        <begin position="171"/>
        <end position="261"/>
    </location>
</feature>
<evidence type="ECO:0000256" key="1">
    <source>
        <dbReference type="SAM" id="MobiDB-lite"/>
    </source>
</evidence>
<feature type="compositionally biased region" description="Basic and acidic residues" evidence="1">
    <location>
        <begin position="179"/>
        <end position="198"/>
    </location>
</feature>
<dbReference type="PANTHER" id="PTHR37938">
    <property type="entry name" value="BLL0215 PROTEIN"/>
    <property type="match status" value="1"/>
</dbReference>
<organism evidence="3 4">
    <name type="scientific">Knoellia koreensis</name>
    <dbReference type="NCBI Taxonomy" id="2730921"/>
    <lineage>
        <taxon>Bacteria</taxon>
        <taxon>Bacillati</taxon>
        <taxon>Actinomycetota</taxon>
        <taxon>Actinomycetes</taxon>
        <taxon>Micrococcales</taxon>
        <taxon>Intrasporangiaceae</taxon>
        <taxon>Knoellia</taxon>
    </lineage>
</organism>
<evidence type="ECO:0000313" key="4">
    <source>
        <dbReference type="Proteomes" id="UP000588586"/>
    </source>
</evidence>